<keyword evidence="2 11" id="KW-1003">Cell membrane</keyword>
<evidence type="ECO:0000256" key="9">
    <source>
        <dbReference type="ARBA" id="ARBA00023065"/>
    </source>
</evidence>
<evidence type="ECO:0000256" key="8">
    <source>
        <dbReference type="ARBA" id="ARBA00022989"/>
    </source>
</evidence>
<feature type="transmembrane region" description="Helical" evidence="11">
    <location>
        <begin position="12"/>
        <end position="37"/>
    </location>
</feature>
<evidence type="ECO:0000256" key="7">
    <source>
        <dbReference type="ARBA" id="ARBA00022958"/>
    </source>
</evidence>
<comment type="subcellular location">
    <subcellularLocation>
        <location evidence="11">Cell membrane</location>
        <topology evidence="11">Single-pass membrane protein</topology>
    </subcellularLocation>
</comment>
<evidence type="ECO:0000256" key="12">
    <source>
        <dbReference type="SAM" id="Coils"/>
    </source>
</evidence>
<dbReference type="AlphaFoldDB" id="A0A0V7ZHQ3"/>
<evidence type="ECO:0000313" key="14">
    <source>
        <dbReference type="EMBL" id="KST64013.1"/>
    </source>
</evidence>
<dbReference type="NCBIfam" id="NF010607">
    <property type="entry name" value="PRK14003.1"/>
    <property type="match status" value="1"/>
</dbReference>
<evidence type="ECO:0000256" key="4">
    <source>
        <dbReference type="ARBA" id="ARBA00022692"/>
    </source>
</evidence>
<dbReference type="Pfam" id="PF02669">
    <property type="entry name" value="KdpC"/>
    <property type="match status" value="1"/>
</dbReference>
<evidence type="ECO:0000256" key="1">
    <source>
        <dbReference type="ARBA" id="ARBA00022448"/>
    </source>
</evidence>
<evidence type="ECO:0000313" key="15">
    <source>
        <dbReference type="EMBL" id="KST64723.1"/>
    </source>
</evidence>
<protein>
    <recommendedName>
        <fullName evidence="11">Potassium-transporting ATPase KdpC subunit</fullName>
    </recommendedName>
    <alternativeName>
        <fullName evidence="11">ATP phosphohydrolase [potassium-transporting] C chain</fullName>
    </alternativeName>
    <alternativeName>
        <fullName evidence="11">Potassium-binding and translocating subunit C</fullName>
    </alternativeName>
    <alternativeName>
        <fullName evidence="11">Potassium-translocating ATPase C chain</fullName>
    </alternativeName>
</protein>
<dbReference type="PIRSF" id="PIRSF001296">
    <property type="entry name" value="K_ATPase_KdpC"/>
    <property type="match status" value="1"/>
</dbReference>
<keyword evidence="6 11" id="KW-0067">ATP-binding</keyword>
<dbReference type="RefSeq" id="WP_027846020.1">
    <property type="nucleotide sequence ID" value="NZ_LMTZ01000118.1"/>
</dbReference>
<keyword evidence="14" id="KW-0378">Hydrolase</keyword>
<gene>
    <name evidence="11" type="primary">kdpC</name>
    <name evidence="14" type="ORF">BC008_40160</name>
    <name evidence="15" type="ORF">BC008_41135</name>
</gene>
<evidence type="ECO:0000256" key="5">
    <source>
        <dbReference type="ARBA" id="ARBA00022741"/>
    </source>
</evidence>
<keyword evidence="3 11" id="KW-0633">Potassium transport</keyword>
<dbReference type="EMBL" id="LMTZ01000129">
    <property type="protein sequence ID" value="KST64013.1"/>
    <property type="molecule type" value="Genomic_DNA"/>
</dbReference>
<proteinExistence type="inferred from homology"/>
<dbReference type="GO" id="GO:0005524">
    <property type="term" value="F:ATP binding"/>
    <property type="evidence" value="ECO:0007669"/>
    <property type="project" value="UniProtKB-UniRule"/>
</dbReference>
<dbReference type="InterPro" id="IPR003820">
    <property type="entry name" value="KdpC"/>
</dbReference>
<dbReference type="OrthoDB" id="9809491at2"/>
<dbReference type="GO" id="GO:0016787">
    <property type="term" value="F:hydrolase activity"/>
    <property type="evidence" value="ECO:0007669"/>
    <property type="project" value="UniProtKB-KW"/>
</dbReference>
<keyword evidence="5 11" id="KW-0547">Nucleotide-binding</keyword>
<accession>A0A0V7ZHQ3</accession>
<comment type="caution">
    <text evidence="14">The sequence shown here is derived from an EMBL/GenBank/DDBJ whole genome shotgun (WGS) entry which is preliminary data.</text>
</comment>
<organism evidence="14 16">
    <name type="scientific">Mastigocoleus testarum BC008</name>
    <dbReference type="NCBI Taxonomy" id="371196"/>
    <lineage>
        <taxon>Bacteria</taxon>
        <taxon>Bacillati</taxon>
        <taxon>Cyanobacteriota</taxon>
        <taxon>Cyanophyceae</taxon>
        <taxon>Nostocales</taxon>
        <taxon>Hapalosiphonaceae</taxon>
        <taxon>Mastigocoleus</taxon>
    </lineage>
</organism>
<evidence type="ECO:0000256" key="3">
    <source>
        <dbReference type="ARBA" id="ARBA00022538"/>
    </source>
</evidence>
<keyword evidence="9 11" id="KW-0406">Ion transport</keyword>
<name>A0A0V7ZHQ3_9CYAN</name>
<dbReference type="GO" id="GO:0005886">
    <property type="term" value="C:plasma membrane"/>
    <property type="evidence" value="ECO:0007669"/>
    <property type="project" value="UniProtKB-SubCell"/>
</dbReference>
<reference evidence="14 16" key="1">
    <citation type="journal article" date="2015" name="Genome Announc.">
        <title>Draft Genome of the Euendolithic (true boring) Cyanobacterium Mastigocoleus testarum strain BC008.</title>
        <authorList>
            <person name="Guida B.S."/>
            <person name="Garcia-Pichel F."/>
        </authorList>
    </citation>
    <scope>NUCLEOTIDE SEQUENCE [LARGE SCALE GENOMIC DNA]</scope>
    <source>
        <strain evidence="14 16">BC008</strain>
    </source>
</reference>
<dbReference type="GO" id="GO:0008556">
    <property type="term" value="F:P-type potassium transmembrane transporter activity"/>
    <property type="evidence" value="ECO:0007669"/>
    <property type="project" value="InterPro"/>
</dbReference>
<dbReference type="HAMAP" id="MF_00276">
    <property type="entry name" value="KdpC"/>
    <property type="match status" value="1"/>
</dbReference>
<evidence type="ECO:0000313" key="16">
    <source>
        <dbReference type="Proteomes" id="UP000053372"/>
    </source>
</evidence>
<dbReference type="EMBL" id="LMTZ01000118">
    <property type="protein sequence ID" value="KST64723.1"/>
    <property type="molecule type" value="Genomic_DNA"/>
</dbReference>
<keyword evidence="16" id="KW-1185">Reference proteome</keyword>
<dbReference type="PANTHER" id="PTHR30042">
    <property type="entry name" value="POTASSIUM-TRANSPORTING ATPASE C CHAIN"/>
    <property type="match status" value="1"/>
</dbReference>
<comment type="subunit">
    <text evidence="11">The system is composed of three essential subunits: KdpA, KdpB and KdpC.</text>
</comment>
<comment type="function">
    <text evidence="11">Part of the high-affinity ATP-driven potassium transport (or Kdp) system, which catalyzes the hydrolysis of ATP coupled with the electrogenic transport of potassium into the cytoplasm. This subunit acts as a catalytic chaperone that increases the ATP-binding affinity of the ATP-hydrolyzing subunit KdpB by the formation of a transient KdpB/KdpC/ATP ternary complex.</text>
</comment>
<evidence type="ECO:0000256" key="2">
    <source>
        <dbReference type="ARBA" id="ARBA00022475"/>
    </source>
</evidence>
<keyword evidence="8 11" id="KW-1133">Transmembrane helix</keyword>
<feature type="region of interest" description="Disordered" evidence="13">
    <location>
        <begin position="81"/>
        <end position="100"/>
    </location>
</feature>
<keyword evidence="12" id="KW-0175">Coiled coil</keyword>
<sequence length="200" mass="22580">MPMLKDIFKAIRVTIFLWLLTAFIYPLFILVVGQVFFPEQANGNIKQNIHEKNYGSTLIGQKFVSEKYFQGRPSAVRYSIGRRGRPTGVSGASNLAPSDPSLQQRVLEEAELLREENIPPLAELIYTSGSGLDPHISVEAAEAQIDRVASARNLQEQEKREIERSIKEYTDGRFLGIFGEPGVNILQLNYELDLKDINRN</sequence>
<evidence type="ECO:0000256" key="11">
    <source>
        <dbReference type="HAMAP-Rule" id="MF_00276"/>
    </source>
</evidence>
<keyword evidence="7 11" id="KW-0630">Potassium</keyword>
<keyword evidence="4 11" id="KW-0812">Transmembrane</keyword>
<dbReference type="NCBIfam" id="TIGR00681">
    <property type="entry name" value="kdpC"/>
    <property type="match status" value="1"/>
</dbReference>
<evidence type="ECO:0000256" key="6">
    <source>
        <dbReference type="ARBA" id="ARBA00022840"/>
    </source>
</evidence>
<dbReference type="Proteomes" id="UP000053372">
    <property type="component" value="Unassembled WGS sequence"/>
</dbReference>
<keyword evidence="10 11" id="KW-0472">Membrane</keyword>
<dbReference type="PANTHER" id="PTHR30042:SF2">
    <property type="entry name" value="POTASSIUM-TRANSPORTING ATPASE KDPC SUBUNIT"/>
    <property type="match status" value="1"/>
</dbReference>
<feature type="coiled-coil region" evidence="12">
    <location>
        <begin position="138"/>
        <end position="168"/>
    </location>
</feature>
<comment type="similarity">
    <text evidence="11">Belongs to the KdpC family.</text>
</comment>
<evidence type="ECO:0000256" key="10">
    <source>
        <dbReference type="ARBA" id="ARBA00023136"/>
    </source>
</evidence>
<evidence type="ECO:0000256" key="13">
    <source>
        <dbReference type="SAM" id="MobiDB-lite"/>
    </source>
</evidence>
<keyword evidence="1 11" id="KW-0813">Transport</keyword>